<evidence type="ECO:0000259" key="6">
    <source>
        <dbReference type="PROSITE" id="PS50089"/>
    </source>
</evidence>
<keyword evidence="1" id="KW-0479">Metal-binding</keyword>
<reference evidence="8" key="1">
    <citation type="submission" date="2021-06" db="EMBL/GenBank/DDBJ databases">
        <authorList>
            <person name="Hodson N. C."/>
            <person name="Mongue J. A."/>
            <person name="Jaron S. K."/>
        </authorList>
    </citation>
    <scope>NUCLEOTIDE SEQUENCE</scope>
</reference>
<dbReference type="Pfam" id="PF13920">
    <property type="entry name" value="zf-C3HC4_3"/>
    <property type="match status" value="1"/>
</dbReference>
<evidence type="ECO:0008006" key="10">
    <source>
        <dbReference type="Google" id="ProtNLM"/>
    </source>
</evidence>
<organism evidence="8 9">
    <name type="scientific">Allacma fusca</name>
    <dbReference type="NCBI Taxonomy" id="39272"/>
    <lineage>
        <taxon>Eukaryota</taxon>
        <taxon>Metazoa</taxon>
        <taxon>Ecdysozoa</taxon>
        <taxon>Arthropoda</taxon>
        <taxon>Hexapoda</taxon>
        <taxon>Collembola</taxon>
        <taxon>Symphypleona</taxon>
        <taxon>Sminthuridae</taxon>
        <taxon>Allacma</taxon>
    </lineage>
</organism>
<evidence type="ECO:0000313" key="8">
    <source>
        <dbReference type="EMBL" id="CAG7834751.1"/>
    </source>
</evidence>
<gene>
    <name evidence="8" type="ORF">AFUS01_LOCUS44222</name>
</gene>
<dbReference type="PANTHER" id="PTHR13363">
    <property type="entry name" value="RING FINGER AND SRY DOMAIN-CONTAINING"/>
    <property type="match status" value="1"/>
</dbReference>
<dbReference type="EMBL" id="CAJVCH010570360">
    <property type="protein sequence ID" value="CAG7834751.1"/>
    <property type="molecule type" value="Genomic_DNA"/>
</dbReference>
<evidence type="ECO:0000256" key="3">
    <source>
        <dbReference type="ARBA" id="ARBA00022833"/>
    </source>
</evidence>
<evidence type="ECO:0000313" key="9">
    <source>
        <dbReference type="Proteomes" id="UP000708208"/>
    </source>
</evidence>
<dbReference type="InterPro" id="IPR001870">
    <property type="entry name" value="B30.2/SPRY"/>
</dbReference>
<dbReference type="PANTHER" id="PTHR13363:SF6">
    <property type="entry name" value="RING FINGER AND SPRY DOMAIN-CONTAINING PROTEIN 1"/>
    <property type="match status" value="1"/>
</dbReference>
<dbReference type="InterPro" id="IPR035774">
    <property type="entry name" value="SPRY_RSPRY1"/>
</dbReference>
<keyword evidence="9" id="KW-1185">Reference proteome</keyword>
<dbReference type="GO" id="GO:0005737">
    <property type="term" value="C:cytoplasm"/>
    <property type="evidence" value="ECO:0007669"/>
    <property type="project" value="TreeGrafter"/>
</dbReference>
<dbReference type="SMART" id="SM00184">
    <property type="entry name" value="RING"/>
    <property type="match status" value="1"/>
</dbReference>
<protein>
    <recommendedName>
        <fullName evidence="10">RING finger and SPRY domain-containing protein 1</fullName>
    </recommendedName>
</protein>
<dbReference type="AlphaFoldDB" id="A0A8J2Q5K3"/>
<feature type="domain" description="B30.2/SPRY" evidence="7">
    <location>
        <begin position="263"/>
        <end position="446"/>
    </location>
</feature>
<dbReference type="SMART" id="SM00449">
    <property type="entry name" value="SPRY"/>
    <property type="match status" value="1"/>
</dbReference>
<evidence type="ECO:0000259" key="7">
    <source>
        <dbReference type="PROSITE" id="PS50188"/>
    </source>
</evidence>
<dbReference type="PROSITE" id="PS50188">
    <property type="entry name" value="B302_SPRY"/>
    <property type="match status" value="1"/>
</dbReference>
<name>A0A8J2Q5K3_9HEXA</name>
<dbReference type="InterPro" id="IPR045129">
    <property type="entry name" value="RNF123/RKP/RSPRY1"/>
</dbReference>
<dbReference type="InterPro" id="IPR003877">
    <property type="entry name" value="SPRY_dom"/>
</dbReference>
<evidence type="ECO:0000256" key="4">
    <source>
        <dbReference type="PROSITE-ProRule" id="PRU00175"/>
    </source>
</evidence>
<dbReference type="InterPro" id="IPR001841">
    <property type="entry name" value="Znf_RING"/>
</dbReference>
<dbReference type="Pfam" id="PF00622">
    <property type="entry name" value="SPRY"/>
    <property type="match status" value="1"/>
</dbReference>
<dbReference type="CDD" id="cd12883">
    <property type="entry name" value="SPRY_RING"/>
    <property type="match status" value="1"/>
</dbReference>
<keyword evidence="2 4" id="KW-0863">Zinc-finger</keyword>
<proteinExistence type="predicted"/>
<dbReference type="OrthoDB" id="10017393at2759"/>
<dbReference type="GO" id="GO:0004842">
    <property type="term" value="F:ubiquitin-protein transferase activity"/>
    <property type="evidence" value="ECO:0007669"/>
    <property type="project" value="InterPro"/>
</dbReference>
<keyword evidence="3" id="KW-0862">Zinc</keyword>
<dbReference type="PROSITE" id="PS50089">
    <property type="entry name" value="ZF_RING_2"/>
    <property type="match status" value="1"/>
</dbReference>
<feature type="region of interest" description="Disordered" evidence="5">
    <location>
        <begin position="24"/>
        <end position="45"/>
    </location>
</feature>
<feature type="domain" description="RING-type" evidence="6">
    <location>
        <begin position="490"/>
        <end position="525"/>
    </location>
</feature>
<accession>A0A8J2Q5K3</accession>
<dbReference type="GO" id="GO:0051603">
    <property type="term" value="P:proteolysis involved in protein catabolic process"/>
    <property type="evidence" value="ECO:0007669"/>
    <property type="project" value="TreeGrafter"/>
</dbReference>
<evidence type="ECO:0000256" key="5">
    <source>
        <dbReference type="SAM" id="MobiDB-lite"/>
    </source>
</evidence>
<sequence>MVIDPTATCPCCLKWGKRTGLIESRNGGTLGSGSDRPNSPYGAPSAASDPNYIIVPSTVTTEVIAEQVLETLLVLRTLVGNDQEAPTSMIMLHKIAENEDGWNLVVKSLVNSIPIDDPLGPAVISLLLDDCPLPTKENAMQLSRHLDLANHLKYDTRQQRNICIVLGCLAEKLAGQNSTVLLNDEVMKFLISNLDVNVDPAVILYAIIALEKFAQTSENKTVIIKALLCSPEHSLMKLEKWVDSSDHEKRQVGFCAQWSLDNMFLVEERKFGYELVDNSGINVILNSYDVSEYLKIAPHGLEARCDASSFESVRSTFQVDSGVWYYEVVIVTEGVMQIGWATKASKFLNHEGYGIGDDEFSVAYDGCRQVMWHNAQSEPQSMPCWQPGDILGTFLDLDSLEISFFLNGNLIKCHTDVFKHTKSGFFAAGSFMSFQQCQFNFGSKPFQYPPTKSFKNFNEYAKLGDECRVVLPRHLKMEYLRKVSVKENSCNLCFDHIANVRLLPCEHCGFCSTCADQLENCPLCRHVIENKITLFD</sequence>
<evidence type="ECO:0000256" key="1">
    <source>
        <dbReference type="ARBA" id="ARBA00022723"/>
    </source>
</evidence>
<comment type="caution">
    <text evidence="8">The sequence shown here is derived from an EMBL/GenBank/DDBJ whole genome shotgun (WGS) entry which is preliminary data.</text>
</comment>
<dbReference type="CDD" id="cd16566">
    <property type="entry name" value="RING-HC_RSPRY1"/>
    <property type="match status" value="1"/>
</dbReference>
<evidence type="ECO:0000256" key="2">
    <source>
        <dbReference type="ARBA" id="ARBA00022771"/>
    </source>
</evidence>
<dbReference type="GO" id="GO:0008270">
    <property type="term" value="F:zinc ion binding"/>
    <property type="evidence" value="ECO:0007669"/>
    <property type="project" value="UniProtKB-KW"/>
</dbReference>
<dbReference type="Proteomes" id="UP000708208">
    <property type="component" value="Unassembled WGS sequence"/>
</dbReference>